<dbReference type="InterPro" id="IPR001387">
    <property type="entry name" value="Cro/C1-type_HTH"/>
</dbReference>
<dbReference type="Pfam" id="PF01381">
    <property type="entry name" value="HTH_3"/>
    <property type="match status" value="1"/>
</dbReference>
<dbReference type="PROSITE" id="PS50943">
    <property type="entry name" value="HTH_CROC1"/>
    <property type="match status" value="1"/>
</dbReference>
<evidence type="ECO:0000313" key="2">
    <source>
        <dbReference type="EMBL" id="MDN4525490.1"/>
    </source>
</evidence>
<comment type="caution">
    <text evidence="2">The sequence shown here is derived from an EMBL/GenBank/DDBJ whole genome shotgun (WGS) entry which is preliminary data.</text>
</comment>
<dbReference type="Gene3D" id="1.10.260.40">
    <property type="entry name" value="lambda repressor-like DNA-binding domains"/>
    <property type="match status" value="1"/>
</dbReference>
<dbReference type="Proteomes" id="UP001172721">
    <property type="component" value="Unassembled WGS sequence"/>
</dbReference>
<organism evidence="2 3">
    <name type="scientific">Fictibacillus fluitans</name>
    <dbReference type="NCBI Taxonomy" id="3058422"/>
    <lineage>
        <taxon>Bacteria</taxon>
        <taxon>Bacillati</taxon>
        <taxon>Bacillota</taxon>
        <taxon>Bacilli</taxon>
        <taxon>Bacillales</taxon>
        <taxon>Fictibacillaceae</taxon>
        <taxon>Fictibacillus</taxon>
    </lineage>
</organism>
<sequence length="110" mass="12753">MLQDLGQKIRLIRTKKGITLNEFAQQMGVSPGYLSNLETGKTQKVEIPFLDKIQKELIIFSIVPPDYQEDEISFRLQRINHQFRDLAKTDPKAAEYLLSSFENGLEHFLK</sequence>
<dbReference type="CDD" id="cd00093">
    <property type="entry name" value="HTH_XRE"/>
    <property type="match status" value="1"/>
</dbReference>
<evidence type="ECO:0000313" key="3">
    <source>
        <dbReference type="Proteomes" id="UP001172721"/>
    </source>
</evidence>
<dbReference type="InterPro" id="IPR010982">
    <property type="entry name" value="Lambda_DNA-bd_dom_sf"/>
</dbReference>
<proteinExistence type="predicted"/>
<dbReference type="EMBL" id="JAUHTR010000006">
    <property type="protein sequence ID" value="MDN4525490.1"/>
    <property type="molecule type" value="Genomic_DNA"/>
</dbReference>
<reference evidence="2" key="1">
    <citation type="submission" date="2023-07" db="EMBL/GenBank/DDBJ databases">
        <title>Fictibacillus sp. isolated from freshwater pond.</title>
        <authorList>
            <person name="Kirdat K."/>
            <person name="Bhat A."/>
            <person name="Mourya A."/>
            <person name="Yadav A."/>
        </authorList>
    </citation>
    <scope>NUCLEOTIDE SEQUENCE</scope>
    <source>
        <strain evidence="2">NE201</strain>
    </source>
</reference>
<protein>
    <submittedName>
        <fullName evidence="2">Helix-turn-helix transcriptional regulator</fullName>
    </submittedName>
</protein>
<dbReference type="SUPFAM" id="SSF47413">
    <property type="entry name" value="lambda repressor-like DNA-binding domains"/>
    <property type="match status" value="1"/>
</dbReference>
<dbReference type="RefSeq" id="WP_301166519.1">
    <property type="nucleotide sequence ID" value="NZ_JAUHTR010000006.1"/>
</dbReference>
<dbReference type="SMART" id="SM00530">
    <property type="entry name" value="HTH_XRE"/>
    <property type="match status" value="1"/>
</dbReference>
<name>A0ABT8HXI6_9BACL</name>
<keyword evidence="3" id="KW-1185">Reference proteome</keyword>
<feature type="domain" description="HTH cro/C1-type" evidence="1">
    <location>
        <begin position="9"/>
        <end position="53"/>
    </location>
</feature>
<accession>A0ABT8HXI6</accession>
<evidence type="ECO:0000259" key="1">
    <source>
        <dbReference type="PROSITE" id="PS50943"/>
    </source>
</evidence>
<gene>
    <name evidence="2" type="ORF">QYB97_13480</name>
</gene>